<reference evidence="7" key="1">
    <citation type="journal article" date="2021" name="PeerJ">
        <title>Extensive microbial diversity within the chicken gut microbiome revealed by metagenomics and culture.</title>
        <authorList>
            <person name="Gilroy R."/>
            <person name="Ravi A."/>
            <person name="Getino M."/>
            <person name="Pursley I."/>
            <person name="Horton D.L."/>
            <person name="Alikhan N.F."/>
            <person name="Baker D."/>
            <person name="Gharbi K."/>
            <person name="Hall N."/>
            <person name="Watson M."/>
            <person name="Adriaenssens E.M."/>
            <person name="Foster-Nyarko E."/>
            <person name="Jarju S."/>
            <person name="Secka A."/>
            <person name="Antonio M."/>
            <person name="Oren A."/>
            <person name="Chaudhuri R.R."/>
            <person name="La Ragione R."/>
            <person name="Hildebrand F."/>
            <person name="Pallen M.J."/>
        </authorList>
    </citation>
    <scope>NUCLEOTIDE SEQUENCE</scope>
    <source>
        <strain evidence="7">CHK193-4272</strain>
    </source>
</reference>
<feature type="transmembrane region" description="Helical" evidence="6">
    <location>
        <begin position="324"/>
        <end position="341"/>
    </location>
</feature>
<evidence type="ECO:0000256" key="3">
    <source>
        <dbReference type="ARBA" id="ARBA00022692"/>
    </source>
</evidence>
<feature type="transmembrane region" description="Helical" evidence="6">
    <location>
        <begin position="380"/>
        <end position="398"/>
    </location>
</feature>
<dbReference type="Pfam" id="PF01943">
    <property type="entry name" value="Polysacc_synt"/>
    <property type="match status" value="1"/>
</dbReference>
<proteinExistence type="predicted"/>
<evidence type="ECO:0000256" key="2">
    <source>
        <dbReference type="ARBA" id="ARBA00022475"/>
    </source>
</evidence>
<dbReference type="GO" id="GO:0005886">
    <property type="term" value="C:plasma membrane"/>
    <property type="evidence" value="ECO:0007669"/>
    <property type="project" value="UniProtKB-SubCell"/>
</dbReference>
<evidence type="ECO:0000256" key="6">
    <source>
        <dbReference type="SAM" id="Phobius"/>
    </source>
</evidence>
<keyword evidence="2" id="KW-1003">Cell membrane</keyword>
<feature type="transmembrane region" description="Helical" evidence="6">
    <location>
        <begin position="141"/>
        <end position="162"/>
    </location>
</feature>
<keyword evidence="5 6" id="KW-0472">Membrane</keyword>
<evidence type="ECO:0000256" key="5">
    <source>
        <dbReference type="ARBA" id="ARBA00023136"/>
    </source>
</evidence>
<accession>A0A9D1TH48</accession>
<feature type="transmembrane region" description="Helical" evidence="6">
    <location>
        <begin position="54"/>
        <end position="72"/>
    </location>
</feature>
<evidence type="ECO:0000256" key="1">
    <source>
        <dbReference type="ARBA" id="ARBA00004651"/>
    </source>
</evidence>
<dbReference type="EMBL" id="DXIE01000015">
    <property type="protein sequence ID" value="HIV61574.1"/>
    <property type="molecule type" value="Genomic_DNA"/>
</dbReference>
<name>A0A9D1TH48_9FIRM</name>
<feature type="transmembrane region" description="Helical" evidence="6">
    <location>
        <begin position="168"/>
        <end position="189"/>
    </location>
</feature>
<feature type="transmembrane region" description="Helical" evidence="6">
    <location>
        <begin position="410"/>
        <end position="428"/>
    </location>
</feature>
<dbReference type="Proteomes" id="UP000886808">
    <property type="component" value="Unassembled WGS sequence"/>
</dbReference>
<reference evidence="7" key="2">
    <citation type="submission" date="2021-04" db="EMBL/GenBank/DDBJ databases">
        <authorList>
            <person name="Gilroy R."/>
        </authorList>
    </citation>
    <scope>NUCLEOTIDE SEQUENCE</scope>
    <source>
        <strain evidence="7">CHK193-4272</strain>
    </source>
</reference>
<dbReference type="AlphaFoldDB" id="A0A9D1TH48"/>
<sequence length="472" mass="53409">MKNKYARLLGNTMIFAIGTFSSKVLVFFMMRYYTAVLSTADFGISDLITQSANVLIPIATVSITSGIIRFGLIRSNDKRQVFSIGVVTVFCGYAFLLLLYPLLKQIDTFAPYLFLIYLYVLTSSLQQVCHQFVRAKGHVRLYALDGIFRTVCTILFNVLFLSGFKLGIIGYVLSIIVADVLSIIGLSLIDELPKYFSLKALNPVMARAMLRYSVPLILATECNWIISMSDRFFIENMRTSHELGLYAVSARIPTIMILVSSIFIEAWQISTINDSSRREQEDFFTKVGNVYQALVFMLISGIILFSKVFVAIFADPSYYEAWKYIPLLVIGSGFACLSNFMNSIYTLEKKSTYSMATVVLGAVMNVVLNVLMIPKYGANGAALATAISYVAMFLIRAVHSRKYIRIRWQYARFIVSSFVLILQSYFMLSEVTFWIPIEILLCAVIIILNGDDLIRAFNKLFSKYLYKMANRT</sequence>
<gene>
    <name evidence="7" type="ORF">H9746_01820</name>
</gene>
<feature type="transmembrane region" description="Helical" evidence="6">
    <location>
        <begin position="109"/>
        <end position="129"/>
    </location>
</feature>
<feature type="transmembrane region" description="Helical" evidence="6">
    <location>
        <begin position="353"/>
        <end position="374"/>
    </location>
</feature>
<keyword evidence="4 6" id="KW-1133">Transmembrane helix</keyword>
<organism evidence="7 8">
    <name type="scientific">Candidatus Butyricicoccus avistercoris</name>
    <dbReference type="NCBI Taxonomy" id="2838518"/>
    <lineage>
        <taxon>Bacteria</taxon>
        <taxon>Bacillati</taxon>
        <taxon>Bacillota</taxon>
        <taxon>Clostridia</taxon>
        <taxon>Eubacteriales</taxon>
        <taxon>Butyricicoccaceae</taxon>
        <taxon>Butyricicoccus</taxon>
    </lineage>
</organism>
<evidence type="ECO:0000313" key="8">
    <source>
        <dbReference type="Proteomes" id="UP000886808"/>
    </source>
</evidence>
<feature type="transmembrane region" description="Helical" evidence="6">
    <location>
        <begin position="434"/>
        <end position="454"/>
    </location>
</feature>
<dbReference type="InterPro" id="IPR002797">
    <property type="entry name" value="Polysacc_synth"/>
</dbReference>
<evidence type="ECO:0000256" key="4">
    <source>
        <dbReference type="ARBA" id="ARBA00022989"/>
    </source>
</evidence>
<feature type="transmembrane region" description="Helical" evidence="6">
    <location>
        <begin position="209"/>
        <end position="226"/>
    </location>
</feature>
<dbReference type="PANTHER" id="PTHR30250:SF11">
    <property type="entry name" value="O-ANTIGEN TRANSPORTER-RELATED"/>
    <property type="match status" value="1"/>
</dbReference>
<comment type="caution">
    <text evidence="7">The sequence shown here is derived from an EMBL/GenBank/DDBJ whole genome shotgun (WGS) entry which is preliminary data.</text>
</comment>
<dbReference type="PANTHER" id="PTHR30250">
    <property type="entry name" value="PST FAMILY PREDICTED COLANIC ACID TRANSPORTER"/>
    <property type="match status" value="1"/>
</dbReference>
<feature type="transmembrane region" description="Helical" evidence="6">
    <location>
        <begin position="290"/>
        <end position="312"/>
    </location>
</feature>
<keyword evidence="3 6" id="KW-0812">Transmembrane</keyword>
<protein>
    <submittedName>
        <fullName evidence="7">Polysaccharide biosynthesis C-terminal domain-containing protein</fullName>
    </submittedName>
</protein>
<dbReference type="InterPro" id="IPR050833">
    <property type="entry name" value="Poly_Biosynth_Transport"/>
</dbReference>
<feature type="transmembrane region" description="Helical" evidence="6">
    <location>
        <begin position="246"/>
        <end position="269"/>
    </location>
</feature>
<comment type="subcellular location">
    <subcellularLocation>
        <location evidence="1">Cell membrane</location>
        <topology evidence="1">Multi-pass membrane protein</topology>
    </subcellularLocation>
</comment>
<evidence type="ECO:0000313" key="7">
    <source>
        <dbReference type="EMBL" id="HIV61574.1"/>
    </source>
</evidence>
<feature type="transmembrane region" description="Helical" evidence="6">
    <location>
        <begin position="84"/>
        <end position="103"/>
    </location>
</feature>
<feature type="transmembrane region" description="Helical" evidence="6">
    <location>
        <begin position="12"/>
        <end position="34"/>
    </location>
</feature>